<organism evidence="1 2">
    <name type="scientific">Actinoplanes teichomyceticus</name>
    <dbReference type="NCBI Taxonomy" id="1867"/>
    <lineage>
        <taxon>Bacteria</taxon>
        <taxon>Bacillati</taxon>
        <taxon>Actinomycetota</taxon>
        <taxon>Actinomycetes</taxon>
        <taxon>Micromonosporales</taxon>
        <taxon>Micromonosporaceae</taxon>
        <taxon>Actinoplanes</taxon>
    </lineage>
</organism>
<dbReference type="EMBL" id="VIWY01000001">
    <property type="protein sequence ID" value="TWG26349.1"/>
    <property type="molecule type" value="Genomic_DNA"/>
</dbReference>
<gene>
    <name evidence="1" type="ORF">FHX34_1011333</name>
</gene>
<accession>A0A561WR77</accession>
<name>A0A561WR77_ACTTI</name>
<reference evidence="1 2" key="1">
    <citation type="submission" date="2019-06" db="EMBL/GenBank/DDBJ databases">
        <title>Sequencing the genomes of 1000 actinobacteria strains.</title>
        <authorList>
            <person name="Klenk H.-P."/>
        </authorList>
    </citation>
    <scope>NUCLEOTIDE SEQUENCE [LARGE SCALE GENOMIC DNA]</scope>
    <source>
        <strain evidence="1 2">DSM 43866</strain>
    </source>
</reference>
<protein>
    <submittedName>
        <fullName evidence="1">Uncharacterized protein</fullName>
    </submittedName>
</protein>
<keyword evidence="2" id="KW-1185">Reference proteome</keyword>
<proteinExistence type="predicted"/>
<sequence length="39" mass="3869">MPPPSTTLTVAGTVEYVVAEALSADGKLLGASSAIPVRV</sequence>
<dbReference type="Proteomes" id="UP000320239">
    <property type="component" value="Unassembled WGS sequence"/>
</dbReference>
<dbReference type="AlphaFoldDB" id="A0A561WR77"/>
<evidence type="ECO:0000313" key="1">
    <source>
        <dbReference type="EMBL" id="TWG26349.1"/>
    </source>
</evidence>
<comment type="caution">
    <text evidence="1">The sequence shown here is derived from an EMBL/GenBank/DDBJ whole genome shotgun (WGS) entry which is preliminary data.</text>
</comment>
<evidence type="ECO:0000313" key="2">
    <source>
        <dbReference type="Proteomes" id="UP000320239"/>
    </source>
</evidence>